<protein>
    <submittedName>
        <fullName evidence="5">Response regulator</fullName>
    </submittedName>
</protein>
<dbReference type="SMART" id="SM00448">
    <property type="entry name" value="REC"/>
    <property type="match status" value="1"/>
</dbReference>
<dbReference type="CDD" id="cd17546">
    <property type="entry name" value="REC_hyHK_CKI1_RcsC-like"/>
    <property type="match status" value="1"/>
</dbReference>
<keyword evidence="1 3" id="KW-0597">Phosphoprotein</keyword>
<feature type="domain" description="Response regulatory" evidence="4">
    <location>
        <begin position="5"/>
        <end position="122"/>
    </location>
</feature>
<evidence type="ECO:0000256" key="3">
    <source>
        <dbReference type="PROSITE-ProRule" id="PRU00169"/>
    </source>
</evidence>
<dbReference type="Pfam" id="PF00072">
    <property type="entry name" value="Response_reg"/>
    <property type="match status" value="1"/>
</dbReference>
<dbReference type="InterPro" id="IPR001789">
    <property type="entry name" value="Sig_transdc_resp-reg_receiver"/>
</dbReference>
<comment type="caution">
    <text evidence="5">The sequence shown here is derived from an EMBL/GenBank/DDBJ whole genome shotgun (WGS) entry which is preliminary data.</text>
</comment>
<keyword evidence="6" id="KW-1185">Reference proteome</keyword>
<dbReference type="PROSITE" id="PS50110">
    <property type="entry name" value="RESPONSE_REGULATORY"/>
    <property type="match status" value="1"/>
</dbReference>
<dbReference type="EMBL" id="JAACJS010000015">
    <property type="protein sequence ID" value="NCI50510.1"/>
    <property type="molecule type" value="Genomic_DNA"/>
</dbReference>
<reference evidence="5 6" key="1">
    <citation type="submission" date="2020-01" db="EMBL/GenBank/DDBJ databases">
        <title>Genome analysis.</title>
        <authorList>
            <person name="Wu S."/>
            <person name="Wang G."/>
        </authorList>
    </citation>
    <scope>NUCLEOTIDE SEQUENCE [LARGE SCALE GENOMIC DNA]</scope>
    <source>
        <strain evidence="5 6">SYL130</strain>
    </source>
</reference>
<dbReference type="Proteomes" id="UP000753802">
    <property type="component" value="Unassembled WGS sequence"/>
</dbReference>
<dbReference type="Gene3D" id="3.40.50.2300">
    <property type="match status" value="1"/>
</dbReference>
<dbReference type="SUPFAM" id="SSF52172">
    <property type="entry name" value="CheY-like"/>
    <property type="match status" value="1"/>
</dbReference>
<evidence type="ECO:0000313" key="6">
    <source>
        <dbReference type="Proteomes" id="UP000753802"/>
    </source>
</evidence>
<organism evidence="5 6">
    <name type="scientific">Sediminibacterium roseum</name>
    <dbReference type="NCBI Taxonomy" id="1978412"/>
    <lineage>
        <taxon>Bacteria</taxon>
        <taxon>Pseudomonadati</taxon>
        <taxon>Bacteroidota</taxon>
        <taxon>Chitinophagia</taxon>
        <taxon>Chitinophagales</taxon>
        <taxon>Chitinophagaceae</taxon>
        <taxon>Sediminibacterium</taxon>
    </lineage>
</organism>
<dbReference type="PANTHER" id="PTHR45339:SF1">
    <property type="entry name" value="HYBRID SIGNAL TRANSDUCTION HISTIDINE KINASE J"/>
    <property type="match status" value="1"/>
</dbReference>
<dbReference type="PANTHER" id="PTHR45339">
    <property type="entry name" value="HYBRID SIGNAL TRANSDUCTION HISTIDINE KINASE J"/>
    <property type="match status" value="1"/>
</dbReference>
<sequence length="123" mass="13549">MPAKKILIIDDDNRNVFALSAVLKAKGFECLKALGMEEAFHILTATPDVDIILLDMMMPDIDGYQAIPLIRAREQNRSTPIIAVTAQAMKGDRERCLAAGADGYISKPVNIDELLNLMSTFIQ</sequence>
<proteinExistence type="predicted"/>
<feature type="modified residue" description="4-aspartylphosphate" evidence="3">
    <location>
        <position position="55"/>
    </location>
</feature>
<evidence type="ECO:0000259" key="4">
    <source>
        <dbReference type="PROSITE" id="PS50110"/>
    </source>
</evidence>
<accession>A0ABW9ZZU7</accession>
<dbReference type="InterPro" id="IPR011006">
    <property type="entry name" value="CheY-like_superfamily"/>
</dbReference>
<name>A0ABW9ZZU7_9BACT</name>
<keyword evidence="2" id="KW-0902">Two-component regulatory system</keyword>
<dbReference type="RefSeq" id="WP_161818830.1">
    <property type="nucleotide sequence ID" value="NZ_JAACJS010000015.1"/>
</dbReference>
<gene>
    <name evidence="5" type="ORF">GWC95_11290</name>
</gene>
<evidence type="ECO:0000256" key="2">
    <source>
        <dbReference type="ARBA" id="ARBA00023012"/>
    </source>
</evidence>
<evidence type="ECO:0000256" key="1">
    <source>
        <dbReference type="ARBA" id="ARBA00022553"/>
    </source>
</evidence>
<evidence type="ECO:0000313" key="5">
    <source>
        <dbReference type="EMBL" id="NCI50510.1"/>
    </source>
</evidence>